<dbReference type="InterPro" id="IPR058922">
    <property type="entry name" value="WHD_DRP"/>
</dbReference>
<keyword evidence="1" id="KW-0677">Repeat</keyword>
<accession>A0A2N9F4U4</accession>
<keyword evidence="2" id="KW-0611">Plant defense</keyword>
<dbReference type="InterPro" id="IPR050905">
    <property type="entry name" value="Plant_NBS-LRR"/>
</dbReference>
<dbReference type="Pfam" id="PF23559">
    <property type="entry name" value="WHD_DRP"/>
    <property type="match status" value="1"/>
</dbReference>
<dbReference type="PANTHER" id="PTHR33463:SF209">
    <property type="entry name" value="DISEASE RESISTANCE PROTEIN RPS2-LIKE"/>
    <property type="match status" value="1"/>
</dbReference>
<dbReference type="PANTHER" id="PTHR33463">
    <property type="entry name" value="NB-ARC DOMAIN-CONTAINING PROTEIN-RELATED"/>
    <property type="match status" value="1"/>
</dbReference>
<gene>
    <name evidence="4" type="ORF">FSB_LOCUS10055</name>
</gene>
<reference evidence="4" key="1">
    <citation type="submission" date="2018-02" db="EMBL/GenBank/DDBJ databases">
        <authorList>
            <person name="Cohen D.B."/>
            <person name="Kent A.D."/>
        </authorList>
    </citation>
    <scope>NUCLEOTIDE SEQUENCE</scope>
</reference>
<dbReference type="AlphaFoldDB" id="A0A2N9F4U4"/>
<feature type="domain" description="Disease resistance protein winged helix" evidence="3">
    <location>
        <begin position="137"/>
        <end position="201"/>
    </location>
</feature>
<evidence type="ECO:0000256" key="2">
    <source>
        <dbReference type="ARBA" id="ARBA00022821"/>
    </source>
</evidence>
<name>A0A2N9F4U4_FAGSY</name>
<dbReference type="InterPro" id="IPR032675">
    <property type="entry name" value="LRR_dom_sf"/>
</dbReference>
<organism evidence="4">
    <name type="scientific">Fagus sylvatica</name>
    <name type="common">Beechnut</name>
    <dbReference type="NCBI Taxonomy" id="28930"/>
    <lineage>
        <taxon>Eukaryota</taxon>
        <taxon>Viridiplantae</taxon>
        <taxon>Streptophyta</taxon>
        <taxon>Embryophyta</taxon>
        <taxon>Tracheophyta</taxon>
        <taxon>Spermatophyta</taxon>
        <taxon>Magnoliopsida</taxon>
        <taxon>eudicotyledons</taxon>
        <taxon>Gunneridae</taxon>
        <taxon>Pentapetalae</taxon>
        <taxon>rosids</taxon>
        <taxon>fabids</taxon>
        <taxon>Fagales</taxon>
        <taxon>Fagaceae</taxon>
        <taxon>Fagus</taxon>
    </lineage>
</organism>
<proteinExistence type="predicted"/>
<sequence>MNELNNLSQEVRRRVAREEITQQMKRTERVNGWLQRVEVLERQVEVILQNNSQELQKKCLLNCFPRNCSCSYRLGKDLPRAPVDEMPMENITVGLDPLLEEVGEETLRSHPDIPELAKIVAEECEEIVSFFAPYSLEDYNIRKDELINLWIGEGLLDELQNIHDESNLGEFIVGTLKLACLLESDESEEFVRMHDMIRDMALWVANTKRISVWGHHDPNSIESFTGEPLCPNLLTLLVKDTMLKTFSNEFFQSMHALKVLDLSGNRGLTKLPKSIDYTKKLKEISTEGISSLSCLQVFSMVTDEFNFYGSETALYDEQALLEELERLKLGDLRITIRSASGAKKVMESPMLQKCLKKLSINNCCDFICLELSSSSLERMNRLVKLEITFYATWLIYAPCLQKLTIADCSSMKTVIQIEDDKQSEDGEIHVDQCVSLEKLPLNASSASGLKQTLIEIHVDQCESLRKLPLNAGSASGLKQIKGTKSWWNQLQWEDNAIEEAFGSKFIEIPNYDDK</sequence>
<dbReference type="Gene3D" id="3.80.10.10">
    <property type="entry name" value="Ribonuclease Inhibitor"/>
    <property type="match status" value="1"/>
</dbReference>
<evidence type="ECO:0000313" key="4">
    <source>
        <dbReference type="EMBL" id="SPC82173.1"/>
    </source>
</evidence>
<evidence type="ECO:0000256" key="1">
    <source>
        <dbReference type="ARBA" id="ARBA00022737"/>
    </source>
</evidence>
<protein>
    <recommendedName>
        <fullName evidence="3">Disease resistance protein winged helix domain-containing protein</fullName>
    </recommendedName>
</protein>
<dbReference type="SUPFAM" id="SSF52058">
    <property type="entry name" value="L domain-like"/>
    <property type="match status" value="1"/>
</dbReference>
<evidence type="ECO:0000259" key="3">
    <source>
        <dbReference type="Pfam" id="PF23559"/>
    </source>
</evidence>
<dbReference type="EMBL" id="OIVN01000559">
    <property type="protein sequence ID" value="SPC82173.1"/>
    <property type="molecule type" value="Genomic_DNA"/>
</dbReference>